<name>A0A917CXZ1_9NOCA</name>
<dbReference type="InterPro" id="IPR023393">
    <property type="entry name" value="START-like_dom_sf"/>
</dbReference>
<dbReference type="RefSeq" id="WP_188544318.1">
    <property type="nucleotide sequence ID" value="NZ_BMCU01000002.1"/>
</dbReference>
<reference evidence="1" key="1">
    <citation type="journal article" date="2014" name="Int. J. Syst. Evol. Microbiol.">
        <title>Complete genome sequence of Corynebacterium casei LMG S-19264T (=DSM 44701T), isolated from a smear-ripened cheese.</title>
        <authorList>
            <consortium name="US DOE Joint Genome Institute (JGI-PGF)"/>
            <person name="Walter F."/>
            <person name="Albersmeier A."/>
            <person name="Kalinowski J."/>
            <person name="Ruckert C."/>
        </authorList>
    </citation>
    <scope>NUCLEOTIDE SEQUENCE</scope>
    <source>
        <strain evidence="1">CCM 7905</strain>
    </source>
</reference>
<sequence>MSRSKTVSDSVVVAADPQSVYAAVSDPTRMGEWSPENRGATVTDARGAAYVGMTFVGRNKRGGAQWVTLCTVTAADPGSRFAFRVHGIGVKSPRLKARNASWEYRFEQAEGGTRVTETWTDDRPWPDFAATVFDKIVTRGSLFADFQRRNIATTLKNLKAAFPA</sequence>
<evidence type="ECO:0000313" key="2">
    <source>
        <dbReference type="Proteomes" id="UP000654257"/>
    </source>
</evidence>
<reference evidence="1" key="2">
    <citation type="submission" date="2020-09" db="EMBL/GenBank/DDBJ databases">
        <authorList>
            <person name="Sun Q."/>
            <person name="Sedlacek I."/>
        </authorList>
    </citation>
    <scope>NUCLEOTIDE SEQUENCE</scope>
    <source>
        <strain evidence="1">CCM 7905</strain>
    </source>
</reference>
<keyword evidence="2" id="KW-1185">Reference proteome</keyword>
<dbReference type="SUPFAM" id="SSF55961">
    <property type="entry name" value="Bet v1-like"/>
    <property type="match status" value="1"/>
</dbReference>
<dbReference type="Pfam" id="PF10604">
    <property type="entry name" value="Polyketide_cyc2"/>
    <property type="match status" value="1"/>
</dbReference>
<accession>A0A917CXZ1</accession>
<dbReference type="AlphaFoldDB" id="A0A917CXZ1"/>
<comment type="caution">
    <text evidence="1">The sequence shown here is derived from an EMBL/GenBank/DDBJ whole genome shotgun (WGS) entry which is preliminary data.</text>
</comment>
<proteinExistence type="predicted"/>
<evidence type="ECO:0008006" key="3">
    <source>
        <dbReference type="Google" id="ProtNLM"/>
    </source>
</evidence>
<dbReference type="InterPro" id="IPR019587">
    <property type="entry name" value="Polyketide_cyclase/dehydratase"/>
</dbReference>
<dbReference type="Proteomes" id="UP000654257">
    <property type="component" value="Unassembled WGS sequence"/>
</dbReference>
<gene>
    <name evidence="1" type="ORF">GCM10007304_16270</name>
</gene>
<protein>
    <recommendedName>
        <fullName evidence="3">SRPBCC family protein</fullName>
    </recommendedName>
</protein>
<organism evidence="1 2">
    <name type="scientific">Rhodococcoides trifolii</name>
    <dbReference type="NCBI Taxonomy" id="908250"/>
    <lineage>
        <taxon>Bacteria</taxon>
        <taxon>Bacillati</taxon>
        <taxon>Actinomycetota</taxon>
        <taxon>Actinomycetes</taxon>
        <taxon>Mycobacteriales</taxon>
        <taxon>Nocardiaceae</taxon>
        <taxon>Rhodococcoides</taxon>
    </lineage>
</organism>
<dbReference type="CDD" id="cd07812">
    <property type="entry name" value="SRPBCC"/>
    <property type="match status" value="1"/>
</dbReference>
<dbReference type="EMBL" id="BMCU01000002">
    <property type="protein sequence ID" value="GGG02974.1"/>
    <property type="molecule type" value="Genomic_DNA"/>
</dbReference>
<evidence type="ECO:0000313" key="1">
    <source>
        <dbReference type="EMBL" id="GGG02974.1"/>
    </source>
</evidence>
<dbReference type="Gene3D" id="3.30.530.20">
    <property type="match status" value="1"/>
</dbReference>